<dbReference type="AlphaFoldDB" id="B2CJ76"/>
<dbReference type="SMART" id="SM01149">
    <property type="entry name" value="DUF1237"/>
    <property type="match status" value="1"/>
</dbReference>
<dbReference type="PANTHER" id="PTHR31047:SF1">
    <property type="entry name" value="DUF1237 DOMAIN-CONTAINING PROTEIN"/>
    <property type="match status" value="1"/>
</dbReference>
<evidence type="ECO:0000256" key="1">
    <source>
        <dbReference type="SAM" id="SignalP"/>
    </source>
</evidence>
<reference evidence="2" key="1">
    <citation type="submission" date="2008-02" db="EMBL/GenBank/DDBJ databases">
        <title>Genomic DNA from Epichloe festucae: microsynteny with Fusarium graminearum.</title>
        <authorList>
            <person name="Foster S.J."/>
            <person name="Monahan B.J."/>
            <person name="Bryant M.K."/>
            <person name="Wrenn R.E."/>
            <person name="Scott D.B."/>
        </authorList>
    </citation>
    <scope>NUCLEOTIDE SEQUENCE</scope>
    <source>
        <strain evidence="2">Fl1</strain>
    </source>
</reference>
<dbReference type="Gene3D" id="1.50.10.10">
    <property type="match status" value="1"/>
</dbReference>
<keyword evidence="1" id="KW-0732">Signal</keyword>
<evidence type="ECO:0000313" key="2">
    <source>
        <dbReference type="EMBL" id="ACB30145.1"/>
    </source>
</evidence>
<gene>
    <name evidence="2" type="ORF">17A8-05</name>
</gene>
<dbReference type="Pfam" id="PF06824">
    <property type="entry name" value="Glyco_hydro_125"/>
    <property type="match status" value="1"/>
</dbReference>
<dbReference type="GO" id="GO:0003824">
    <property type="term" value="F:catalytic activity"/>
    <property type="evidence" value="ECO:0007669"/>
    <property type="project" value="UniProtKB-ARBA"/>
</dbReference>
<sequence length="531" mass="59810">MPMKWIQLVASAVAVAAAVPSDCPEYEKYARVGHAPYSSGRFKYPSQRPDERCRSYVVPEVEQTISKVGTLVKDPDLYRLFVNTWPNTVDTTVLWHGKALDNADEELAFVITGDIHAMWLRDSANQLQSYKPILNTTSHHNNNNNNIASLYRGTINLQARYITKFPYCNAFQPPPDSRLPPNNHKRGLLAKRGDTVNPPYDPNQVWECKYELDSISAFLQLSWDYYDATKDAEFFGKFGWADAVRAILKLATDMMQGTYTEDGHVNKSPYTWLRDANSATETVSNEGAGNPVAGNIGLVRSFFRPSDDSTIYQYFIPANMMFARYLEACVEMMQTIDKATASQMRDMARGIDAAVQKYAIVNHPKFGPIFAFEVDGFGSHNFMDDANIPSLLSIPHLGFRPNTDKVYQRTRDFVLSRSNSYYGSGPVLNSTGGPHLGPGMAWPMAVIMQTMTSDNDEEIVHGIRQLMGSTSKLGLVHESVITWDDSKWTRSCRVSTTNSHHYRFAWANGLFGQMVLDLLDRKPHLLAKSYQ</sequence>
<accession>B2CJ76</accession>
<organism evidence="2">
    <name type="scientific">Epichloe festucae</name>
    <dbReference type="NCBI Taxonomy" id="35717"/>
    <lineage>
        <taxon>Eukaryota</taxon>
        <taxon>Fungi</taxon>
        <taxon>Dikarya</taxon>
        <taxon>Ascomycota</taxon>
        <taxon>Pezizomycotina</taxon>
        <taxon>Sordariomycetes</taxon>
        <taxon>Hypocreomycetidae</taxon>
        <taxon>Hypocreales</taxon>
        <taxon>Clavicipitaceae</taxon>
        <taxon>Epichloe</taxon>
    </lineage>
</organism>
<proteinExistence type="predicted"/>
<dbReference type="PANTHER" id="PTHR31047">
    <property type="entry name" value="MEIOTICALLY UP-REGULATED GENE 157 PROTEIN"/>
    <property type="match status" value="1"/>
</dbReference>
<feature type="signal peptide" evidence="1">
    <location>
        <begin position="1"/>
        <end position="18"/>
    </location>
</feature>
<dbReference type="EMBL" id="EU515145">
    <property type="protein sequence ID" value="ACB30145.1"/>
    <property type="molecule type" value="Genomic_DNA"/>
</dbReference>
<protein>
    <submittedName>
        <fullName evidence="2">Hypothetical secreted protein</fullName>
    </submittedName>
</protein>
<dbReference type="InterPro" id="IPR008928">
    <property type="entry name" value="6-hairpin_glycosidase_sf"/>
</dbReference>
<feature type="chain" id="PRO_5002776962" evidence="1">
    <location>
        <begin position="19"/>
        <end position="531"/>
    </location>
</feature>
<dbReference type="InterPro" id="IPR012341">
    <property type="entry name" value="6hp_glycosidase-like_sf"/>
</dbReference>
<dbReference type="SUPFAM" id="SSF48208">
    <property type="entry name" value="Six-hairpin glycosidases"/>
    <property type="match status" value="1"/>
</dbReference>
<dbReference type="GO" id="GO:0005975">
    <property type="term" value="P:carbohydrate metabolic process"/>
    <property type="evidence" value="ECO:0007669"/>
    <property type="project" value="InterPro"/>
</dbReference>
<dbReference type="InterPro" id="IPR008313">
    <property type="entry name" value="GH125"/>
</dbReference>
<dbReference type="PIRSF" id="PIRSF028846">
    <property type="entry name" value="UCP028846"/>
    <property type="match status" value="1"/>
</dbReference>
<name>B2CJ76_9HYPO</name>